<feature type="domain" description="Glycosyltransferase 2-like" evidence="1">
    <location>
        <begin position="27"/>
        <end position="124"/>
    </location>
</feature>
<dbReference type="InterPro" id="IPR001173">
    <property type="entry name" value="Glyco_trans_2-like"/>
</dbReference>
<gene>
    <name evidence="2" type="ORF">SAMN05444581_10446</name>
</gene>
<dbReference type="Gene3D" id="3.90.550.10">
    <property type="entry name" value="Spore Coat Polysaccharide Biosynthesis Protein SpsA, Chain A"/>
    <property type="match status" value="1"/>
</dbReference>
<name>A0A1I3XS12_9HYPH</name>
<dbReference type="STRING" id="1612308.SAMN05444581_10446"/>
<evidence type="ECO:0000259" key="1">
    <source>
        <dbReference type="Pfam" id="PF00535"/>
    </source>
</evidence>
<proteinExistence type="predicted"/>
<dbReference type="GO" id="GO:0016740">
    <property type="term" value="F:transferase activity"/>
    <property type="evidence" value="ECO:0007669"/>
    <property type="project" value="UniProtKB-KW"/>
</dbReference>
<dbReference type="Pfam" id="PF00535">
    <property type="entry name" value="Glycos_transf_2"/>
    <property type="match status" value="1"/>
</dbReference>
<dbReference type="Proteomes" id="UP000198755">
    <property type="component" value="Unassembled WGS sequence"/>
</dbReference>
<dbReference type="PANTHER" id="PTHR43685:SF11">
    <property type="entry name" value="GLYCOSYLTRANSFERASE TAGX-RELATED"/>
    <property type="match status" value="1"/>
</dbReference>
<evidence type="ECO:0000313" key="2">
    <source>
        <dbReference type="EMBL" id="SFK22324.1"/>
    </source>
</evidence>
<dbReference type="AlphaFoldDB" id="A0A1I3XS12"/>
<dbReference type="RefSeq" id="WP_244532149.1">
    <property type="nucleotide sequence ID" value="NZ_FOSN01000004.1"/>
</dbReference>
<protein>
    <submittedName>
        <fullName evidence="2">Glycosyltransferase involved in cell wall bisynthesis</fullName>
    </submittedName>
</protein>
<accession>A0A1I3XS12</accession>
<organism evidence="2 3">
    <name type="scientific">Methylocapsa palsarum</name>
    <dbReference type="NCBI Taxonomy" id="1612308"/>
    <lineage>
        <taxon>Bacteria</taxon>
        <taxon>Pseudomonadati</taxon>
        <taxon>Pseudomonadota</taxon>
        <taxon>Alphaproteobacteria</taxon>
        <taxon>Hyphomicrobiales</taxon>
        <taxon>Beijerinckiaceae</taxon>
        <taxon>Methylocapsa</taxon>
    </lineage>
</organism>
<dbReference type="EMBL" id="FOSN01000004">
    <property type="protein sequence ID" value="SFK22324.1"/>
    <property type="molecule type" value="Genomic_DNA"/>
</dbReference>
<keyword evidence="3" id="KW-1185">Reference proteome</keyword>
<dbReference type="CDD" id="cd00761">
    <property type="entry name" value="Glyco_tranf_GTA_type"/>
    <property type="match status" value="1"/>
</dbReference>
<dbReference type="InterPro" id="IPR029044">
    <property type="entry name" value="Nucleotide-diphossugar_trans"/>
</dbReference>
<keyword evidence="2" id="KW-0808">Transferase</keyword>
<dbReference type="PANTHER" id="PTHR43685">
    <property type="entry name" value="GLYCOSYLTRANSFERASE"/>
    <property type="match status" value="1"/>
</dbReference>
<dbReference type="SUPFAM" id="SSF53448">
    <property type="entry name" value="Nucleotide-diphospho-sugar transferases"/>
    <property type="match status" value="1"/>
</dbReference>
<reference evidence="2 3" key="1">
    <citation type="submission" date="2016-10" db="EMBL/GenBank/DDBJ databases">
        <authorList>
            <person name="de Groot N.N."/>
        </authorList>
    </citation>
    <scope>NUCLEOTIDE SEQUENCE [LARGE SCALE GENOMIC DNA]</scope>
    <source>
        <strain evidence="2 3">NE2</strain>
    </source>
</reference>
<sequence length="384" mass="42308">MNEWRSTTGVAGEQAGAAHAFKLPVVSVIVVNYNYGRFLNDAVGSIYSQTYPNVECVVVDNASTDDSATILLALQARHPQLKVVRREANGGQTPAALDGLAATSGPYVIFVDADDTLLPRCVETHMFVHLSLRVHVGFSSGDMLQASEDQVVLGTEHAFNQFFNGDLGKKAGATRAYRHSFGESWPPYHVDASLLDRIRFVNWTTNQWVWSPTSGNCFRRDALGLFAGNPALRNLRTGTDLYFCLGINAVSGSVLIDEPVAVYRIHGGNIFSKRPQLDHVLCYQPGCEGDSNDEAKAILVDHLIDHADYFVDRGWTPFDYARLLRRIDCSDPANTAAPKWSRRSRVANQLLARFKTIAPVLGAPITKGLMFLSGVPWRKILTAR</sequence>
<dbReference type="InterPro" id="IPR050834">
    <property type="entry name" value="Glycosyltransf_2"/>
</dbReference>
<evidence type="ECO:0000313" key="3">
    <source>
        <dbReference type="Proteomes" id="UP000198755"/>
    </source>
</evidence>